<organism evidence="2 3">
    <name type="scientific">Ranatra chinensis</name>
    <dbReference type="NCBI Taxonomy" id="642074"/>
    <lineage>
        <taxon>Eukaryota</taxon>
        <taxon>Metazoa</taxon>
        <taxon>Ecdysozoa</taxon>
        <taxon>Arthropoda</taxon>
        <taxon>Hexapoda</taxon>
        <taxon>Insecta</taxon>
        <taxon>Pterygota</taxon>
        <taxon>Neoptera</taxon>
        <taxon>Paraneoptera</taxon>
        <taxon>Hemiptera</taxon>
        <taxon>Heteroptera</taxon>
        <taxon>Panheteroptera</taxon>
        <taxon>Nepomorpha</taxon>
        <taxon>Nepidae</taxon>
        <taxon>Ranatrinae</taxon>
        <taxon>Ranatra</taxon>
    </lineage>
</organism>
<sequence>MVVRSQRNGRGSTPGVLRIYRALPLGSAWQTAESNAARAIYEGHPGGKVTTAHKRVAHCAYRFPSSPASCSRRKNKKKNKTQETTENGALLRIILFASQTGDATGTHNLSPIREWCGVWIEGTSGLGPAPNGNEVERLYQAGCSRENLIASFESKDSGDSPLIPIIGRKSLMDHEVTDHLVFRRGSEEGLEDGGKISDLEDFLKRVGLQGGLGARKSDQRETCLKGIELPNKRGHRVRFQEPPGEVQEMATRRFQDRLRKISIGPNLGSNEDLEMSLKILKTMATIKATPLEQAGKLSKESVAKGVPGKATEIKPSCRSTRAEVSKVGVGGGAEPKIGCRGRGLATPPAAPSLRSPSSLVAAPQGHSLSARSPSRPMLPASPYHPRWK</sequence>
<comment type="caution">
    <text evidence="2">The sequence shown here is derived from an EMBL/GenBank/DDBJ whole genome shotgun (WGS) entry which is preliminary data.</text>
</comment>
<feature type="region of interest" description="Disordered" evidence="1">
    <location>
        <begin position="65"/>
        <end position="84"/>
    </location>
</feature>
<dbReference type="Proteomes" id="UP001558652">
    <property type="component" value="Unassembled WGS sequence"/>
</dbReference>
<feature type="compositionally biased region" description="Low complexity" evidence="1">
    <location>
        <begin position="344"/>
        <end position="363"/>
    </location>
</feature>
<name>A0ABD0Y7T7_9HEMI</name>
<evidence type="ECO:0000256" key="1">
    <source>
        <dbReference type="SAM" id="MobiDB-lite"/>
    </source>
</evidence>
<dbReference type="EMBL" id="JBFDAA010000012">
    <property type="protein sequence ID" value="KAL1123099.1"/>
    <property type="molecule type" value="Genomic_DNA"/>
</dbReference>
<protein>
    <submittedName>
        <fullName evidence="2">Uncharacterized protein</fullName>
    </submittedName>
</protein>
<accession>A0ABD0Y7T7</accession>
<evidence type="ECO:0000313" key="3">
    <source>
        <dbReference type="Proteomes" id="UP001558652"/>
    </source>
</evidence>
<reference evidence="2 3" key="1">
    <citation type="submission" date="2024-07" db="EMBL/GenBank/DDBJ databases">
        <title>Chromosome-level genome assembly of the water stick insect Ranatra chinensis (Heteroptera: Nepidae).</title>
        <authorList>
            <person name="Liu X."/>
        </authorList>
    </citation>
    <scope>NUCLEOTIDE SEQUENCE [LARGE SCALE GENOMIC DNA]</scope>
    <source>
        <strain evidence="2">Cailab_2021Rc</strain>
        <tissue evidence="2">Muscle</tissue>
    </source>
</reference>
<evidence type="ECO:0000313" key="2">
    <source>
        <dbReference type="EMBL" id="KAL1123099.1"/>
    </source>
</evidence>
<dbReference type="AlphaFoldDB" id="A0ABD0Y7T7"/>
<feature type="region of interest" description="Disordered" evidence="1">
    <location>
        <begin position="328"/>
        <end position="388"/>
    </location>
</feature>
<proteinExistence type="predicted"/>
<gene>
    <name evidence="2" type="ORF">AAG570_002187</name>
</gene>
<keyword evidence="3" id="KW-1185">Reference proteome</keyword>